<dbReference type="Proteomes" id="UP000626210">
    <property type="component" value="Unassembled WGS sequence"/>
</dbReference>
<name>A0ABQ3FWK9_9BURK</name>
<evidence type="ECO:0000256" key="3">
    <source>
        <dbReference type="ARBA" id="ARBA00022989"/>
    </source>
</evidence>
<dbReference type="RefSeq" id="WP_189685505.1">
    <property type="nucleotide sequence ID" value="NZ_BMYK01000002.1"/>
</dbReference>
<dbReference type="InterPro" id="IPR012451">
    <property type="entry name" value="DUF1656"/>
</dbReference>
<organism evidence="6 7">
    <name type="scientific">Pseudorhodoferax aquiterrae</name>
    <dbReference type="NCBI Taxonomy" id="747304"/>
    <lineage>
        <taxon>Bacteria</taxon>
        <taxon>Pseudomonadati</taxon>
        <taxon>Pseudomonadota</taxon>
        <taxon>Betaproteobacteria</taxon>
        <taxon>Burkholderiales</taxon>
        <taxon>Comamonadaceae</taxon>
    </lineage>
</organism>
<evidence type="ECO:0000313" key="7">
    <source>
        <dbReference type="Proteomes" id="UP000626210"/>
    </source>
</evidence>
<proteinExistence type="predicted"/>
<comment type="caution">
    <text evidence="6">The sequence shown here is derived from an EMBL/GenBank/DDBJ whole genome shotgun (WGS) entry which is preliminary data.</text>
</comment>
<sequence length="72" mass="8047">MIGELSFYGLYMPWLMPLALGALGVLWGLRRLLAATGLYRHIWHPALFDVALYVLLLYGLSHAAYLLQTGSP</sequence>
<evidence type="ECO:0000256" key="1">
    <source>
        <dbReference type="ARBA" id="ARBA00022475"/>
    </source>
</evidence>
<gene>
    <name evidence="6" type="ORF">GCM10007320_05490</name>
</gene>
<evidence type="ECO:0000313" key="6">
    <source>
        <dbReference type="EMBL" id="GHC70902.1"/>
    </source>
</evidence>
<accession>A0ABQ3FWK9</accession>
<keyword evidence="4 5" id="KW-0472">Membrane</keyword>
<evidence type="ECO:0000256" key="2">
    <source>
        <dbReference type="ARBA" id="ARBA00022692"/>
    </source>
</evidence>
<keyword evidence="7" id="KW-1185">Reference proteome</keyword>
<dbReference type="Pfam" id="PF07869">
    <property type="entry name" value="DUF1656"/>
    <property type="match status" value="1"/>
</dbReference>
<evidence type="ECO:0000256" key="4">
    <source>
        <dbReference type="ARBA" id="ARBA00023136"/>
    </source>
</evidence>
<keyword evidence="1" id="KW-1003">Cell membrane</keyword>
<evidence type="ECO:0000256" key="5">
    <source>
        <dbReference type="SAM" id="Phobius"/>
    </source>
</evidence>
<dbReference type="EMBL" id="BMYK01000002">
    <property type="protein sequence ID" value="GHC70902.1"/>
    <property type="molecule type" value="Genomic_DNA"/>
</dbReference>
<reference evidence="7" key="1">
    <citation type="journal article" date="2019" name="Int. J. Syst. Evol. Microbiol.">
        <title>The Global Catalogue of Microorganisms (GCM) 10K type strain sequencing project: providing services to taxonomists for standard genome sequencing and annotation.</title>
        <authorList>
            <consortium name="The Broad Institute Genomics Platform"/>
            <consortium name="The Broad Institute Genome Sequencing Center for Infectious Disease"/>
            <person name="Wu L."/>
            <person name="Ma J."/>
        </authorList>
    </citation>
    <scope>NUCLEOTIDE SEQUENCE [LARGE SCALE GENOMIC DNA]</scope>
    <source>
        <strain evidence="7">KCTC 23314</strain>
    </source>
</reference>
<protein>
    <submittedName>
        <fullName evidence="6">DUF1656 domain-containing protein</fullName>
    </submittedName>
</protein>
<keyword evidence="3 5" id="KW-1133">Transmembrane helix</keyword>
<feature type="transmembrane region" description="Helical" evidence="5">
    <location>
        <begin position="50"/>
        <end position="67"/>
    </location>
</feature>
<keyword evidence="2 5" id="KW-0812">Transmembrane</keyword>